<keyword evidence="9" id="KW-0031">Aminopeptidase</keyword>
<reference evidence="9 10" key="1">
    <citation type="submission" date="2014-09" db="EMBL/GenBank/DDBJ databases">
        <title>Alistipes sp. 627, sp. nov., a novel member of the family Rikenellaceae isolated from human faeces.</title>
        <authorList>
            <person name="Shkoporov A.N."/>
            <person name="Chaplin A.V."/>
            <person name="Motuzova O.V."/>
            <person name="Kafarskaia L.I."/>
            <person name="Khokhlova E.V."/>
            <person name="Efimov B.A."/>
        </authorList>
    </citation>
    <scope>NUCLEOTIDE SEQUENCE [LARGE SCALE GENOMIC DNA]</scope>
    <source>
        <strain evidence="9 10">627</strain>
    </source>
</reference>
<keyword evidence="10" id="KW-1185">Reference proteome</keyword>
<keyword evidence="6" id="KW-0378">Hydrolase</keyword>
<evidence type="ECO:0000256" key="2">
    <source>
        <dbReference type="ARBA" id="ARBA00001936"/>
    </source>
</evidence>
<accession>A0ABR4YLA1</accession>
<name>A0ABR4YLA1_9BACT</name>
<proteinExistence type="inferred from homology"/>
<dbReference type="SMART" id="SM01011">
    <property type="entry name" value="AMP_N"/>
    <property type="match status" value="1"/>
</dbReference>
<dbReference type="PANTHER" id="PTHR43226:SF4">
    <property type="entry name" value="XAA-PRO AMINOPEPTIDASE 3"/>
    <property type="match status" value="1"/>
</dbReference>
<dbReference type="Gene3D" id="3.90.230.10">
    <property type="entry name" value="Creatinase/methionine aminopeptidase superfamily"/>
    <property type="match status" value="1"/>
</dbReference>
<sequence length="466" mass="52366">MFSKETYIKRRELLRERVSRGGLILLPGNSEAPRNYPDNGYHFRQDSNFLYFYGLKLPDLVGLLDIDAGEDWLFGDDLSMDDIIWTGPQPTVSELGARCGISHTAPLAVLQEKLTLAIRKGRPVHFLPPYRADNKLKLSRWLGICPEAIADRISIELAIAIVSLRDKKSDEEIREIEDACEIGYRMHTTAMKMCRPGARERDIAGAIEGIALEMGEGVSFHSIVTQHGETLHNHGHDGILESGRMLLVDAGAENLMNYCSDFTRSYPVNGRFTPMQRDIYEIVLAANAHAFEMAKPGLLYKEVHLACVKVILEGLKSLGLVRGNMDDAVANGVHALFMPHGLGHLMGLDVHDMEDIGEKYVGYDLETERSTQLGVSNLRMARRLQVGMVMTDEPGIYFIPAYIAKWKAEGTNREFVNFDKLEPYMNFGGIRIEDDLLITETGNRILGKRRIPVTVQEIEEFMVGDR</sequence>
<comment type="cofactor">
    <cofactor evidence="2">
        <name>Mn(2+)</name>
        <dbReference type="ChEBI" id="CHEBI:29035"/>
    </cofactor>
</comment>
<dbReference type="Pfam" id="PF00557">
    <property type="entry name" value="Peptidase_M24"/>
    <property type="match status" value="1"/>
</dbReference>
<evidence type="ECO:0000256" key="3">
    <source>
        <dbReference type="ARBA" id="ARBA00008766"/>
    </source>
</evidence>
<evidence type="ECO:0000256" key="6">
    <source>
        <dbReference type="ARBA" id="ARBA00022801"/>
    </source>
</evidence>
<dbReference type="CDD" id="cd01087">
    <property type="entry name" value="Prolidase"/>
    <property type="match status" value="1"/>
</dbReference>
<keyword evidence="5" id="KW-0479">Metal-binding</keyword>
<evidence type="ECO:0000256" key="5">
    <source>
        <dbReference type="ARBA" id="ARBA00022723"/>
    </source>
</evidence>
<feature type="domain" description="Aminopeptidase P N-terminal" evidence="8">
    <location>
        <begin position="2"/>
        <end position="135"/>
    </location>
</feature>
<dbReference type="PANTHER" id="PTHR43226">
    <property type="entry name" value="XAA-PRO AMINOPEPTIDASE 3"/>
    <property type="match status" value="1"/>
</dbReference>
<organism evidence="9 10">
    <name type="scientific">Alistipes inops</name>
    <dbReference type="NCBI Taxonomy" id="1501391"/>
    <lineage>
        <taxon>Bacteria</taxon>
        <taxon>Pseudomonadati</taxon>
        <taxon>Bacteroidota</taxon>
        <taxon>Bacteroidia</taxon>
        <taxon>Bacteroidales</taxon>
        <taxon>Rikenellaceae</taxon>
        <taxon>Alistipes</taxon>
    </lineage>
</organism>
<evidence type="ECO:0000313" key="10">
    <source>
        <dbReference type="Proteomes" id="UP000030889"/>
    </source>
</evidence>
<dbReference type="InterPro" id="IPR007865">
    <property type="entry name" value="Aminopep_P_N"/>
</dbReference>
<keyword evidence="9" id="KW-0645">Protease</keyword>
<dbReference type="InterPro" id="IPR052433">
    <property type="entry name" value="X-Pro_dipept-like"/>
</dbReference>
<keyword evidence="7" id="KW-0464">Manganese</keyword>
<dbReference type="Proteomes" id="UP000030889">
    <property type="component" value="Unassembled WGS sequence"/>
</dbReference>
<dbReference type="Gene3D" id="3.40.350.10">
    <property type="entry name" value="Creatinase/prolidase N-terminal domain"/>
    <property type="match status" value="1"/>
</dbReference>
<evidence type="ECO:0000256" key="7">
    <source>
        <dbReference type="ARBA" id="ARBA00023211"/>
    </source>
</evidence>
<dbReference type="RefSeq" id="WP_035471083.1">
    <property type="nucleotide sequence ID" value="NZ_JRGF01000001.1"/>
</dbReference>
<dbReference type="InterPro" id="IPR036005">
    <property type="entry name" value="Creatinase/aminopeptidase-like"/>
</dbReference>
<evidence type="ECO:0000313" key="9">
    <source>
        <dbReference type="EMBL" id="KHE42912.1"/>
    </source>
</evidence>
<evidence type="ECO:0000259" key="8">
    <source>
        <dbReference type="SMART" id="SM01011"/>
    </source>
</evidence>
<dbReference type="EC" id="3.4.11.9" evidence="4"/>
<dbReference type="GO" id="GO:0004177">
    <property type="term" value="F:aminopeptidase activity"/>
    <property type="evidence" value="ECO:0007669"/>
    <property type="project" value="UniProtKB-KW"/>
</dbReference>
<comment type="caution">
    <text evidence="9">The sequence shown here is derived from an EMBL/GenBank/DDBJ whole genome shotgun (WGS) entry which is preliminary data.</text>
</comment>
<evidence type="ECO:0000256" key="1">
    <source>
        <dbReference type="ARBA" id="ARBA00001424"/>
    </source>
</evidence>
<dbReference type="SUPFAM" id="SSF53092">
    <property type="entry name" value="Creatinase/prolidase N-terminal domain"/>
    <property type="match status" value="1"/>
</dbReference>
<comment type="catalytic activity">
    <reaction evidence="1">
        <text>Release of any N-terminal amino acid, including proline, that is linked to proline, even from a dipeptide or tripeptide.</text>
        <dbReference type="EC" id="3.4.11.9"/>
    </reaction>
</comment>
<protein>
    <recommendedName>
        <fullName evidence="4">Xaa-Pro aminopeptidase</fullName>
        <ecNumber evidence="4">3.4.11.9</ecNumber>
    </recommendedName>
</protein>
<dbReference type="InterPro" id="IPR000994">
    <property type="entry name" value="Pept_M24"/>
</dbReference>
<gene>
    <name evidence="9" type="ORF">LG35_00055</name>
</gene>
<dbReference type="Pfam" id="PF05195">
    <property type="entry name" value="AMP_N"/>
    <property type="match status" value="1"/>
</dbReference>
<evidence type="ECO:0000256" key="4">
    <source>
        <dbReference type="ARBA" id="ARBA00012574"/>
    </source>
</evidence>
<dbReference type="SUPFAM" id="SSF55920">
    <property type="entry name" value="Creatinase/aminopeptidase"/>
    <property type="match status" value="1"/>
</dbReference>
<dbReference type="EMBL" id="JRGF01000001">
    <property type="protein sequence ID" value="KHE42912.1"/>
    <property type="molecule type" value="Genomic_DNA"/>
</dbReference>
<dbReference type="InterPro" id="IPR029149">
    <property type="entry name" value="Creatin/AminoP/Spt16_N"/>
</dbReference>
<comment type="similarity">
    <text evidence="3">Belongs to the peptidase M24B family.</text>
</comment>